<dbReference type="KEGG" id="cbaa:SRAA_0579"/>
<dbReference type="Pfam" id="PF03401">
    <property type="entry name" value="TctC"/>
    <property type="match status" value="1"/>
</dbReference>
<dbReference type="Proteomes" id="UP000067461">
    <property type="component" value="Chromosome"/>
</dbReference>
<dbReference type="PANTHER" id="PTHR42928">
    <property type="entry name" value="TRICARBOXYLATE-BINDING PROTEIN"/>
    <property type="match status" value="1"/>
</dbReference>
<evidence type="ECO:0000256" key="1">
    <source>
        <dbReference type="ARBA" id="ARBA00006987"/>
    </source>
</evidence>
<keyword evidence="4" id="KW-1185">Reference proteome</keyword>
<sequence>MNQTQTQRRRLLTAAIAAPASFGLLSPWAHAQTWPSRAVSLIVGFPPGGIADLTTRLVANHLTRALGQPVPVDNRAGAAGNIAGQAVASSAPDGYTLLSAPASLLAINPHLHRMTFDPFTDLVPVAATGRVFVYLMVRANLGVQNVQDLLAMLRARPGQLTFGSAGNGTSSHIAGEKFTSQANVTARHIPYRGAAPALTALIGGEIDFLFDSGPGLQAAQAGRVQLLAVGSRTRVPALPDLPTLHESGLTDFDVDTVFGIYARSGTPAAIVARLSTEIGRIMQSTEVREGLVAIGAGTALEGSPQELAARVRNDSERFGRIIRERNIRPD</sequence>
<dbReference type="PROSITE" id="PS51318">
    <property type="entry name" value="TAT"/>
    <property type="match status" value="1"/>
</dbReference>
<feature type="chain" id="PRO_5001584369" evidence="2">
    <location>
        <begin position="32"/>
        <end position="330"/>
    </location>
</feature>
<dbReference type="CDD" id="cd07012">
    <property type="entry name" value="PBP2_Bug_TTT"/>
    <property type="match status" value="1"/>
</dbReference>
<dbReference type="HOGENOM" id="CLU_045683_0_0_4"/>
<dbReference type="InterPro" id="IPR006311">
    <property type="entry name" value="TAT_signal"/>
</dbReference>
<dbReference type="OrthoDB" id="8678477at2"/>
<dbReference type="PIRSF" id="PIRSF017082">
    <property type="entry name" value="YflP"/>
    <property type="match status" value="1"/>
</dbReference>
<proteinExistence type="inferred from homology"/>
<dbReference type="RefSeq" id="WP_045530836.1">
    <property type="nucleotide sequence ID" value="NZ_AP014568.1"/>
</dbReference>
<dbReference type="PANTHER" id="PTHR42928:SF5">
    <property type="entry name" value="BLR1237 PROTEIN"/>
    <property type="match status" value="1"/>
</dbReference>
<organism evidence="3 4">
    <name type="scientific">Serpentinimonas raichei</name>
    <dbReference type="NCBI Taxonomy" id="1458425"/>
    <lineage>
        <taxon>Bacteria</taxon>
        <taxon>Pseudomonadati</taxon>
        <taxon>Pseudomonadota</taxon>
        <taxon>Betaproteobacteria</taxon>
        <taxon>Burkholderiales</taxon>
        <taxon>Comamonadaceae</taxon>
        <taxon>Serpentinimonas</taxon>
    </lineage>
</organism>
<feature type="signal peptide" evidence="2">
    <location>
        <begin position="1"/>
        <end position="31"/>
    </location>
</feature>
<comment type="similarity">
    <text evidence="1">Belongs to the UPF0065 (bug) family.</text>
</comment>
<evidence type="ECO:0000256" key="2">
    <source>
        <dbReference type="SAM" id="SignalP"/>
    </source>
</evidence>
<dbReference type="EMBL" id="AP014568">
    <property type="protein sequence ID" value="BAO80433.1"/>
    <property type="molecule type" value="Genomic_DNA"/>
</dbReference>
<evidence type="ECO:0000313" key="4">
    <source>
        <dbReference type="Proteomes" id="UP000067461"/>
    </source>
</evidence>
<dbReference type="InterPro" id="IPR042100">
    <property type="entry name" value="Bug_dom1"/>
</dbReference>
<dbReference type="Gene3D" id="3.40.190.10">
    <property type="entry name" value="Periplasmic binding protein-like II"/>
    <property type="match status" value="1"/>
</dbReference>
<dbReference type="STRING" id="1458425.SRAA_0579"/>
<name>A0A060NLP8_9BURK</name>
<reference evidence="3 4" key="1">
    <citation type="journal article" date="2014" name="Nat. Commun.">
        <title>Physiological and genomic features of highly alkaliphilic hydrogen-utilizing Betaproteobacteria from a continental serpentinizing site.</title>
        <authorList>
            <person name="Suzuki S."/>
            <person name="Kuenen J.G."/>
            <person name="Schipper K."/>
            <person name="van der Velde S."/>
            <person name="Ishii S."/>
            <person name="Wu A."/>
            <person name="Sorokin D.Y."/>
            <person name="Tenney A."/>
            <person name="Meng X.Y."/>
            <person name="Morrill P.L."/>
            <person name="Kamagata Y."/>
            <person name="Muyzer G."/>
            <person name="Nealson K.H."/>
        </authorList>
    </citation>
    <scope>NUCLEOTIDE SEQUENCE [LARGE SCALE GENOMIC DNA]</scope>
    <source>
        <strain evidence="3 4">A1</strain>
    </source>
</reference>
<evidence type="ECO:0000313" key="3">
    <source>
        <dbReference type="EMBL" id="BAO80433.1"/>
    </source>
</evidence>
<keyword evidence="2" id="KW-0732">Signal</keyword>
<dbReference type="AlphaFoldDB" id="A0A060NLP8"/>
<dbReference type="Gene3D" id="3.40.190.150">
    <property type="entry name" value="Bordetella uptake gene, domain 1"/>
    <property type="match status" value="1"/>
</dbReference>
<gene>
    <name evidence="3" type="ORF">SRAA_0579</name>
</gene>
<protein>
    <submittedName>
        <fullName evidence="3">Uncharacterized protein conserved in bacteria</fullName>
    </submittedName>
</protein>
<dbReference type="SUPFAM" id="SSF53850">
    <property type="entry name" value="Periplasmic binding protein-like II"/>
    <property type="match status" value="1"/>
</dbReference>
<accession>A0A060NLP8</accession>
<dbReference type="InterPro" id="IPR005064">
    <property type="entry name" value="BUG"/>
</dbReference>